<feature type="transmembrane region" description="Helical" evidence="2">
    <location>
        <begin position="234"/>
        <end position="250"/>
    </location>
</feature>
<reference evidence="3 4" key="1">
    <citation type="submission" date="2024-06" db="EMBL/GenBank/DDBJ databases">
        <authorList>
            <person name="Chen R.Y."/>
        </authorList>
    </citation>
    <scope>NUCLEOTIDE SEQUENCE [LARGE SCALE GENOMIC DNA]</scope>
    <source>
        <strain evidence="3 4">D2</strain>
    </source>
</reference>
<dbReference type="EMBL" id="JBELOE010000296">
    <property type="protein sequence ID" value="MER2494392.1"/>
    <property type="molecule type" value="Genomic_DNA"/>
</dbReference>
<dbReference type="SUPFAM" id="SSF103473">
    <property type="entry name" value="MFS general substrate transporter"/>
    <property type="match status" value="1"/>
</dbReference>
<protein>
    <submittedName>
        <fullName evidence="3">MFS transporter</fullName>
    </submittedName>
</protein>
<accession>A0ABV1RNY7</accession>
<sequence>MSSSAKSLSVKEKLAYGLGDTASNIVFQVVANFMLIFYTDVFGIGAAAAGTLLLVVRIFDAITDPLMGGIADRTRSRFGSYRPYLLYLAVPYGIMAVMAFSVPDFSDSGKLIYAYVSYAAMMLLYTCINIPYAALGGVLTSNTKERASLQSYRFAMAMTGLLLVVSGVPLLVDWLGQGDKAAGYQYAMMVLAVIAILCFLACFRFTKEKQIPQPIEQGRTIYGDFFSLFKNDQWVLISAVSVCLLTLVALRGSVTPHYVKYYLGDESLMASFMTLGGIASVLGAVCTILFSKYVDNKKLFIAGLAVGIVSHALLFVLPSDQVEAIYAAFIVANFAHMVVTPILFSMVADTVDYGALKTGRRIMAMTFSGHLLAIKLGFAIGGASAGWLLAAYGYIPNQAQSADTLQGILIAFSAVPVVLLTASLLLIFKYKLTEGYLRDVQNKLEQQTLKTEQSTMNVSEPAPVQA</sequence>
<comment type="similarity">
    <text evidence="1">Belongs to the sodium:galactoside symporter (TC 2.A.2) family.</text>
</comment>
<dbReference type="Gene3D" id="1.20.1250.20">
    <property type="entry name" value="MFS general substrate transporter like domains"/>
    <property type="match status" value="2"/>
</dbReference>
<feature type="transmembrane region" description="Helical" evidence="2">
    <location>
        <begin position="299"/>
        <end position="318"/>
    </location>
</feature>
<keyword evidence="2" id="KW-1133">Transmembrane helix</keyword>
<feature type="transmembrane region" description="Helical" evidence="2">
    <location>
        <begin position="407"/>
        <end position="428"/>
    </location>
</feature>
<feature type="transmembrane region" description="Helical" evidence="2">
    <location>
        <begin position="44"/>
        <end position="63"/>
    </location>
</feature>
<dbReference type="NCBIfam" id="TIGR00792">
    <property type="entry name" value="gph"/>
    <property type="match status" value="1"/>
</dbReference>
<gene>
    <name evidence="3" type="ORF">ABS311_21160</name>
</gene>
<dbReference type="CDD" id="cd17332">
    <property type="entry name" value="MFS_MelB_like"/>
    <property type="match status" value="1"/>
</dbReference>
<keyword evidence="2" id="KW-0812">Transmembrane</keyword>
<keyword evidence="4" id="KW-1185">Reference proteome</keyword>
<feature type="transmembrane region" description="Helical" evidence="2">
    <location>
        <begin position="115"/>
        <end position="140"/>
    </location>
</feature>
<feature type="transmembrane region" description="Helical" evidence="2">
    <location>
        <begin position="270"/>
        <end position="290"/>
    </location>
</feature>
<feature type="transmembrane region" description="Helical" evidence="2">
    <location>
        <begin position="184"/>
        <end position="203"/>
    </location>
</feature>
<evidence type="ECO:0000313" key="4">
    <source>
        <dbReference type="Proteomes" id="UP001467690"/>
    </source>
</evidence>
<evidence type="ECO:0000256" key="1">
    <source>
        <dbReference type="ARBA" id="ARBA00009617"/>
    </source>
</evidence>
<feature type="transmembrane region" description="Helical" evidence="2">
    <location>
        <begin position="372"/>
        <end position="395"/>
    </location>
</feature>
<dbReference type="InterPro" id="IPR036259">
    <property type="entry name" value="MFS_trans_sf"/>
</dbReference>
<feature type="transmembrane region" description="Helical" evidence="2">
    <location>
        <begin position="324"/>
        <end position="351"/>
    </location>
</feature>
<dbReference type="Proteomes" id="UP001467690">
    <property type="component" value="Unassembled WGS sequence"/>
</dbReference>
<dbReference type="RefSeq" id="WP_143873374.1">
    <property type="nucleotide sequence ID" value="NZ_CP041661.1"/>
</dbReference>
<dbReference type="PANTHER" id="PTHR11328">
    <property type="entry name" value="MAJOR FACILITATOR SUPERFAMILY DOMAIN-CONTAINING PROTEIN"/>
    <property type="match status" value="1"/>
</dbReference>
<evidence type="ECO:0000313" key="3">
    <source>
        <dbReference type="EMBL" id="MER2494392.1"/>
    </source>
</evidence>
<dbReference type="Pfam" id="PF13347">
    <property type="entry name" value="MFS_2"/>
    <property type="match status" value="1"/>
</dbReference>
<organism evidence="3 4">
    <name type="scientific">Catenovulum sediminis</name>
    <dbReference type="NCBI Taxonomy" id="1740262"/>
    <lineage>
        <taxon>Bacteria</taxon>
        <taxon>Pseudomonadati</taxon>
        <taxon>Pseudomonadota</taxon>
        <taxon>Gammaproteobacteria</taxon>
        <taxon>Alteromonadales</taxon>
        <taxon>Alteromonadaceae</taxon>
        <taxon>Catenovulum</taxon>
    </lineage>
</organism>
<keyword evidence="2" id="KW-0472">Membrane</keyword>
<dbReference type="PANTHER" id="PTHR11328:SF24">
    <property type="entry name" value="MAJOR FACILITATOR SUPERFAMILY (MFS) PROFILE DOMAIN-CONTAINING PROTEIN"/>
    <property type="match status" value="1"/>
</dbReference>
<name>A0ABV1RNY7_9ALTE</name>
<dbReference type="InterPro" id="IPR039672">
    <property type="entry name" value="MFS_2"/>
</dbReference>
<evidence type="ECO:0000256" key="2">
    <source>
        <dbReference type="SAM" id="Phobius"/>
    </source>
</evidence>
<dbReference type="InterPro" id="IPR001927">
    <property type="entry name" value="Na/Gal_symport"/>
</dbReference>
<proteinExistence type="inferred from homology"/>
<feature type="transmembrane region" description="Helical" evidence="2">
    <location>
        <begin position="152"/>
        <end position="172"/>
    </location>
</feature>
<comment type="caution">
    <text evidence="3">The sequence shown here is derived from an EMBL/GenBank/DDBJ whole genome shotgun (WGS) entry which is preliminary data.</text>
</comment>
<feature type="transmembrane region" description="Helical" evidence="2">
    <location>
        <begin position="84"/>
        <end position="103"/>
    </location>
</feature>